<reference evidence="2" key="1">
    <citation type="submission" date="2024-07" db="EMBL/GenBank/DDBJ databases">
        <authorList>
            <person name="Biller S.J."/>
        </authorList>
    </citation>
    <scope>NUCLEOTIDE SEQUENCE</scope>
    <source>
        <strain evidence="2">WC2420</strain>
    </source>
</reference>
<feature type="domain" description="YjiS-like" evidence="1">
    <location>
        <begin position="54"/>
        <end position="86"/>
    </location>
</feature>
<protein>
    <submittedName>
        <fullName evidence="2">DUF1127 domain-containing protein</fullName>
    </submittedName>
</protein>
<dbReference type="AlphaFoldDB" id="A0AB39VWS3"/>
<accession>A0AB39VWS3</accession>
<evidence type="ECO:0000313" key="2">
    <source>
        <dbReference type="EMBL" id="XDU74399.1"/>
    </source>
</evidence>
<sequence length="105" mass="12079">MKRICESDQFITRVTGVIDAADAEKTVASTGKFTDKYIDNSALKLGWWDRFVIAFAGWRERRQTARILKGLSASQLKDIGLSCHDIDKVYGHRDVSRKIWPHWPK</sequence>
<name>A0AB39VWS3_9GAMM</name>
<organism evidence="2">
    <name type="scientific">Rouxiella sp. WC2420</name>
    <dbReference type="NCBI Taxonomy" id="3234145"/>
    <lineage>
        <taxon>Bacteria</taxon>
        <taxon>Pseudomonadati</taxon>
        <taxon>Pseudomonadota</taxon>
        <taxon>Gammaproteobacteria</taxon>
        <taxon>Enterobacterales</taxon>
        <taxon>Yersiniaceae</taxon>
        <taxon>Rouxiella</taxon>
    </lineage>
</organism>
<gene>
    <name evidence="2" type="ORF">AB3G37_10120</name>
</gene>
<dbReference type="InterPro" id="IPR009506">
    <property type="entry name" value="YjiS-like"/>
</dbReference>
<proteinExistence type="predicted"/>
<dbReference type="Pfam" id="PF06568">
    <property type="entry name" value="YjiS-like"/>
    <property type="match status" value="1"/>
</dbReference>
<dbReference type="RefSeq" id="WP_369790577.1">
    <property type="nucleotide sequence ID" value="NZ_CP165628.1"/>
</dbReference>
<evidence type="ECO:0000259" key="1">
    <source>
        <dbReference type="Pfam" id="PF06568"/>
    </source>
</evidence>
<dbReference type="EMBL" id="CP165628">
    <property type="protein sequence ID" value="XDU74399.1"/>
    <property type="molecule type" value="Genomic_DNA"/>
</dbReference>